<feature type="region of interest" description="Disordered" evidence="1">
    <location>
        <begin position="34"/>
        <end position="63"/>
    </location>
</feature>
<name>A0ABV9D6I2_9MICO</name>
<dbReference type="Gene3D" id="2.60.200.40">
    <property type="match status" value="1"/>
</dbReference>
<feature type="compositionally biased region" description="Low complexity" evidence="1">
    <location>
        <begin position="195"/>
        <end position="204"/>
    </location>
</feature>
<keyword evidence="2" id="KW-0812">Transmembrane</keyword>
<evidence type="ECO:0000259" key="3">
    <source>
        <dbReference type="PROSITE" id="PS50146"/>
    </source>
</evidence>
<dbReference type="PANTHER" id="PTHR30492">
    <property type="entry name" value="METHYLGLYOXAL SYNTHASE"/>
    <property type="match status" value="1"/>
</dbReference>
<feature type="domain" description="DAGKc" evidence="3">
    <location>
        <begin position="52"/>
        <end position="183"/>
    </location>
</feature>
<dbReference type="GO" id="GO:0016301">
    <property type="term" value="F:kinase activity"/>
    <property type="evidence" value="ECO:0007669"/>
    <property type="project" value="UniProtKB-KW"/>
</dbReference>
<keyword evidence="2" id="KW-0472">Membrane</keyword>
<evidence type="ECO:0000256" key="2">
    <source>
        <dbReference type="SAM" id="Phobius"/>
    </source>
</evidence>
<organism evidence="4 5">
    <name type="scientific">Georgenia faecalis</name>
    <dbReference type="NCBI Taxonomy" id="2483799"/>
    <lineage>
        <taxon>Bacteria</taxon>
        <taxon>Bacillati</taxon>
        <taxon>Actinomycetota</taxon>
        <taxon>Actinomycetes</taxon>
        <taxon>Micrococcales</taxon>
        <taxon>Bogoriellaceae</taxon>
        <taxon>Georgenia</taxon>
    </lineage>
</organism>
<dbReference type="PROSITE" id="PS50146">
    <property type="entry name" value="DAGK"/>
    <property type="match status" value="1"/>
</dbReference>
<comment type="caution">
    <text evidence="4">The sequence shown here is derived from an EMBL/GenBank/DDBJ whole genome shotgun (WGS) entry which is preliminary data.</text>
</comment>
<keyword evidence="5" id="KW-1185">Reference proteome</keyword>
<dbReference type="EMBL" id="JBHSGF010000001">
    <property type="protein sequence ID" value="MFC4553650.1"/>
    <property type="molecule type" value="Genomic_DNA"/>
</dbReference>
<dbReference type="EC" id="2.7.1.-" evidence="4"/>
<dbReference type="RefSeq" id="WP_122822894.1">
    <property type="nucleotide sequence ID" value="NZ_CP033325.1"/>
</dbReference>
<protein>
    <submittedName>
        <fullName evidence="4">Diacylglycerol/lipid kinase family protein</fullName>
        <ecNumber evidence="4">2.7.1.-</ecNumber>
    </submittedName>
</protein>
<feature type="compositionally biased region" description="Basic and acidic residues" evidence="1">
    <location>
        <begin position="205"/>
        <end position="225"/>
    </location>
</feature>
<keyword evidence="4" id="KW-0418">Kinase</keyword>
<dbReference type="Proteomes" id="UP001595955">
    <property type="component" value="Unassembled WGS sequence"/>
</dbReference>
<evidence type="ECO:0000313" key="5">
    <source>
        <dbReference type="Proteomes" id="UP001595955"/>
    </source>
</evidence>
<gene>
    <name evidence="4" type="ORF">ACFO3F_00135</name>
</gene>
<dbReference type="Pfam" id="PF00781">
    <property type="entry name" value="DAGK_cat"/>
    <property type="match status" value="1"/>
</dbReference>
<dbReference type="InterPro" id="IPR004363">
    <property type="entry name" value="Methylgl_synth"/>
</dbReference>
<keyword evidence="2" id="KW-1133">Transmembrane helix</keyword>
<accession>A0ABV9D6I2</accession>
<evidence type="ECO:0000313" key="4">
    <source>
        <dbReference type="EMBL" id="MFC4553650.1"/>
    </source>
</evidence>
<dbReference type="InterPro" id="IPR016064">
    <property type="entry name" value="NAD/diacylglycerol_kinase_sf"/>
</dbReference>
<dbReference type="InterPro" id="IPR001206">
    <property type="entry name" value="Diacylglycerol_kinase_cat_dom"/>
</dbReference>
<keyword evidence="4" id="KW-0808">Transferase</keyword>
<dbReference type="InterPro" id="IPR017438">
    <property type="entry name" value="ATP-NAD_kinase_N"/>
</dbReference>
<dbReference type="PANTHER" id="PTHR30492:SF0">
    <property type="entry name" value="METHYLGLYOXAL SYNTHASE"/>
    <property type="match status" value="1"/>
</dbReference>
<proteinExistence type="predicted"/>
<dbReference type="SUPFAM" id="SSF111331">
    <property type="entry name" value="NAD kinase/diacylglycerol kinase-like"/>
    <property type="match status" value="1"/>
</dbReference>
<dbReference type="InterPro" id="IPR045540">
    <property type="entry name" value="YegS/DAGK_C"/>
</dbReference>
<sequence>MSWEQWVSIVALVLAVAGLAVGLAVWRAVKARTPSFSRDEPEAPPAEDDDATPAGPPAVVFNPSKTADGDRLRALVTQSAAEAGLGEPLWYETTIEDPGLGQAREAVAAGASVVIAAGGDGTVRAVAEALAGTSTPMALLPLGTGNLLARNLDLPLGDEREMVATALTGRDRPIDLGWLRTEPLSPEHARREAGSPDASSAASSDKTDSAEAAEGRYNDPAKPEDGSSEGPPKVEAGALPASDPDKEHVFLVIGGMGFDAAMVSAADDELKAKIGWAAYFFAGVKHLTGRKVRATLELGTSDASETFSARTVLFANCGRLPGGVVLFPDAQLDDGWLDIAAINTKGGLIGWADLLRKVILQGIGIRKDLVPYSTGTIDFRRARTVTVRTEEPEHVQVDGDLVGMATVVHARVEASGLVVRTS</sequence>
<dbReference type="SMART" id="SM00046">
    <property type="entry name" value="DAGKc"/>
    <property type="match status" value="1"/>
</dbReference>
<feature type="transmembrane region" description="Helical" evidence="2">
    <location>
        <begin position="6"/>
        <end position="29"/>
    </location>
</feature>
<reference evidence="5" key="1">
    <citation type="journal article" date="2019" name="Int. J. Syst. Evol. Microbiol.">
        <title>The Global Catalogue of Microorganisms (GCM) 10K type strain sequencing project: providing services to taxonomists for standard genome sequencing and annotation.</title>
        <authorList>
            <consortium name="The Broad Institute Genomics Platform"/>
            <consortium name="The Broad Institute Genome Sequencing Center for Infectious Disease"/>
            <person name="Wu L."/>
            <person name="Ma J."/>
        </authorList>
    </citation>
    <scope>NUCLEOTIDE SEQUENCE [LARGE SCALE GENOMIC DNA]</scope>
    <source>
        <strain evidence="5">JCM 3369</strain>
    </source>
</reference>
<feature type="region of interest" description="Disordered" evidence="1">
    <location>
        <begin position="185"/>
        <end position="241"/>
    </location>
</feature>
<evidence type="ECO:0000256" key="1">
    <source>
        <dbReference type="SAM" id="MobiDB-lite"/>
    </source>
</evidence>
<dbReference type="Gene3D" id="3.40.50.10330">
    <property type="entry name" value="Probable inorganic polyphosphate/atp-NAD kinase, domain 1"/>
    <property type="match status" value="1"/>
</dbReference>
<dbReference type="Pfam" id="PF19279">
    <property type="entry name" value="YegS_C"/>
    <property type="match status" value="1"/>
</dbReference>
<feature type="compositionally biased region" description="Basic and acidic residues" evidence="1">
    <location>
        <begin position="185"/>
        <end position="194"/>
    </location>
</feature>